<dbReference type="Pfam" id="PF00436">
    <property type="entry name" value="SSB"/>
    <property type="match status" value="1"/>
</dbReference>
<evidence type="ECO:0000256" key="1">
    <source>
        <dbReference type="ARBA" id="ARBA00023125"/>
    </source>
</evidence>
<gene>
    <name evidence="5" type="primary">ssb</name>
    <name evidence="5" type="ORF">PU630_06975</name>
</gene>
<sequence>MNDTITIMGNLAADPEKRMIGGGMTVTSFRVASTQRHFDRKEGKWVDKDTNWYDVSVFRDLGDHAYESLRKGERVIVNGRLKIRPWQTEKAKGTSVEIEAEAVGHDLLWGTTKYTRVRRGDEWNVPGMDAATADGADGAAGTDPSGAAGDGVVQEWTTAPLGQGEGAPGAGTAQEAGAPVLEGAPF</sequence>
<evidence type="ECO:0000256" key="4">
    <source>
        <dbReference type="SAM" id="MobiDB-lite"/>
    </source>
</evidence>
<dbReference type="CDD" id="cd04496">
    <property type="entry name" value="SSB_OBF"/>
    <property type="match status" value="1"/>
</dbReference>
<dbReference type="Gene3D" id="2.40.50.140">
    <property type="entry name" value="Nucleic acid-binding proteins"/>
    <property type="match status" value="1"/>
</dbReference>
<keyword evidence="1 2" id="KW-0238">DNA-binding</keyword>
<accession>A0ABY8C637</accession>
<comment type="caution">
    <text evidence="2">Lacks conserved residue(s) required for the propagation of feature annotation.</text>
</comment>
<evidence type="ECO:0000256" key="2">
    <source>
        <dbReference type="HAMAP-Rule" id="MF_00984"/>
    </source>
</evidence>
<dbReference type="PROSITE" id="PS50935">
    <property type="entry name" value="SSB"/>
    <property type="match status" value="1"/>
</dbReference>
<dbReference type="NCBIfam" id="TIGR00621">
    <property type="entry name" value="ssb"/>
    <property type="match status" value="1"/>
</dbReference>
<organism evidence="5 6">
    <name type="scientific">Microbacterium horticulturae</name>
    <dbReference type="NCBI Taxonomy" id="3028316"/>
    <lineage>
        <taxon>Bacteria</taxon>
        <taxon>Bacillati</taxon>
        <taxon>Actinomycetota</taxon>
        <taxon>Actinomycetes</taxon>
        <taxon>Micrococcales</taxon>
        <taxon>Microbacteriaceae</taxon>
        <taxon>Microbacterium</taxon>
    </lineage>
</organism>
<dbReference type="HAMAP" id="MF_00984">
    <property type="entry name" value="SSB"/>
    <property type="match status" value="1"/>
</dbReference>
<dbReference type="InterPro" id="IPR000424">
    <property type="entry name" value="Primosome_PriB/ssb"/>
</dbReference>
<evidence type="ECO:0000313" key="6">
    <source>
        <dbReference type="Proteomes" id="UP001214553"/>
    </source>
</evidence>
<evidence type="ECO:0000256" key="3">
    <source>
        <dbReference type="RuleBase" id="RU000524"/>
    </source>
</evidence>
<comment type="subunit">
    <text evidence="2">Homotetramer.</text>
</comment>
<name>A0ABY8C637_9MICO</name>
<keyword evidence="6" id="KW-1185">Reference proteome</keyword>
<dbReference type="SUPFAM" id="SSF50249">
    <property type="entry name" value="Nucleic acid-binding proteins"/>
    <property type="match status" value="1"/>
</dbReference>
<dbReference type="EMBL" id="CP119108">
    <property type="protein sequence ID" value="WEG10288.1"/>
    <property type="molecule type" value="Genomic_DNA"/>
</dbReference>
<dbReference type="PANTHER" id="PTHR10302">
    <property type="entry name" value="SINGLE-STRANDED DNA-BINDING PROTEIN"/>
    <property type="match status" value="1"/>
</dbReference>
<reference evidence="5 6" key="1">
    <citation type="submission" date="2023-03" db="EMBL/GenBank/DDBJ databases">
        <title>Genome sequence of Microbacterium sp. KACC 23027.</title>
        <authorList>
            <person name="Kim S."/>
            <person name="Heo J."/>
            <person name="Kwon S.-W."/>
        </authorList>
    </citation>
    <scope>NUCLEOTIDE SEQUENCE [LARGE SCALE GENOMIC DNA]</scope>
    <source>
        <strain evidence="5 6">KACC 23027</strain>
    </source>
</reference>
<dbReference type="GO" id="GO:0003677">
    <property type="term" value="F:DNA binding"/>
    <property type="evidence" value="ECO:0007669"/>
    <property type="project" value="UniProtKB-KW"/>
</dbReference>
<proteinExistence type="inferred from homology"/>
<dbReference type="InterPro" id="IPR011344">
    <property type="entry name" value="ssDNA-bd"/>
</dbReference>
<protein>
    <recommendedName>
        <fullName evidence="2 3">Single-stranded DNA-binding protein</fullName>
        <shortName evidence="2">SSB</shortName>
    </recommendedName>
</protein>
<dbReference type="Proteomes" id="UP001214553">
    <property type="component" value="Chromosome"/>
</dbReference>
<feature type="region of interest" description="Disordered" evidence="4">
    <location>
        <begin position="126"/>
        <end position="186"/>
    </location>
</feature>
<feature type="compositionally biased region" description="Low complexity" evidence="4">
    <location>
        <begin position="126"/>
        <end position="151"/>
    </location>
</feature>
<dbReference type="PANTHER" id="PTHR10302:SF27">
    <property type="entry name" value="SINGLE-STRANDED DNA-BINDING PROTEIN"/>
    <property type="match status" value="1"/>
</dbReference>
<dbReference type="RefSeq" id="WP_275279637.1">
    <property type="nucleotide sequence ID" value="NZ_CP119108.1"/>
</dbReference>
<dbReference type="InterPro" id="IPR012340">
    <property type="entry name" value="NA-bd_OB-fold"/>
</dbReference>
<evidence type="ECO:0000313" key="5">
    <source>
        <dbReference type="EMBL" id="WEG10288.1"/>
    </source>
</evidence>